<dbReference type="PANTHER" id="PTHR16189">
    <property type="entry name" value="TRANSMEMBRANE PROTEIN 104-RELATED"/>
    <property type="match status" value="1"/>
</dbReference>
<dbReference type="PANTHER" id="PTHR16189:SF6">
    <property type="entry name" value="AMINO ACID TRANSPORTER TRANSMEMBRANE DOMAIN-CONTAINING PROTEIN"/>
    <property type="match status" value="1"/>
</dbReference>
<keyword evidence="3" id="KW-1185">Reference proteome</keyword>
<dbReference type="OrthoDB" id="19473at2759"/>
<evidence type="ECO:0000256" key="1">
    <source>
        <dbReference type="SAM" id="Phobius"/>
    </source>
</evidence>
<dbReference type="Proteomes" id="UP000593567">
    <property type="component" value="Unassembled WGS sequence"/>
</dbReference>
<protein>
    <submittedName>
        <fullName evidence="2">Uncharacterized protein</fullName>
    </submittedName>
</protein>
<keyword evidence="1" id="KW-1133">Transmembrane helix</keyword>
<keyword evidence="1" id="KW-0472">Membrane</keyword>
<evidence type="ECO:0000313" key="3">
    <source>
        <dbReference type="Proteomes" id="UP000593567"/>
    </source>
</evidence>
<evidence type="ECO:0000313" key="2">
    <source>
        <dbReference type="EMBL" id="KAF6022169.1"/>
    </source>
</evidence>
<gene>
    <name evidence="2" type="ORF">EB796_019523</name>
</gene>
<reference evidence="2" key="1">
    <citation type="submission" date="2020-06" db="EMBL/GenBank/DDBJ databases">
        <title>Draft genome of Bugula neritina, a colonial animal packing powerful symbionts and potential medicines.</title>
        <authorList>
            <person name="Rayko M."/>
        </authorList>
    </citation>
    <scope>NUCLEOTIDE SEQUENCE [LARGE SCALE GENOMIC DNA]</scope>
    <source>
        <strain evidence="2">Kwan_BN1</strain>
    </source>
</reference>
<name>A0A7J7J7G9_BUGNE</name>
<feature type="transmembrane region" description="Helical" evidence="1">
    <location>
        <begin position="15"/>
        <end position="37"/>
    </location>
</feature>
<dbReference type="AlphaFoldDB" id="A0A7J7J7G9"/>
<dbReference type="EMBL" id="VXIV02002887">
    <property type="protein sequence ID" value="KAF6022169.1"/>
    <property type="molecule type" value="Genomic_DNA"/>
</dbReference>
<organism evidence="2 3">
    <name type="scientific">Bugula neritina</name>
    <name type="common">Brown bryozoan</name>
    <name type="synonym">Sertularia neritina</name>
    <dbReference type="NCBI Taxonomy" id="10212"/>
    <lineage>
        <taxon>Eukaryota</taxon>
        <taxon>Metazoa</taxon>
        <taxon>Spiralia</taxon>
        <taxon>Lophotrochozoa</taxon>
        <taxon>Bryozoa</taxon>
        <taxon>Gymnolaemata</taxon>
        <taxon>Cheilostomatida</taxon>
        <taxon>Flustrina</taxon>
        <taxon>Buguloidea</taxon>
        <taxon>Bugulidae</taxon>
        <taxon>Bugula</taxon>
    </lineage>
</organism>
<keyword evidence="1" id="KW-0812">Transmembrane</keyword>
<accession>A0A7J7J7G9</accession>
<feature type="transmembrane region" description="Helical" evidence="1">
    <location>
        <begin position="49"/>
        <end position="68"/>
    </location>
</feature>
<sequence>MAVFSPSATTFYSNITVYLQCYFLTIAYMLGTGILGLPVTLARAGLTPFLLMLTICLVAQIIAIILVTDTLQKLVYVQLHGEPVEDNSKKDVKERYDGIPLAESSVTDESCFSDVDSAEERSLFSKTESSSAVD</sequence>
<comment type="caution">
    <text evidence="2">The sequence shown here is derived from an EMBL/GenBank/DDBJ whole genome shotgun (WGS) entry which is preliminary data.</text>
</comment>
<proteinExistence type="predicted"/>